<keyword evidence="7" id="KW-0418">Kinase</keyword>
<evidence type="ECO:0000256" key="9">
    <source>
        <dbReference type="ARBA" id="ARBA00022927"/>
    </source>
</evidence>
<dbReference type="PROSITE" id="PS50011">
    <property type="entry name" value="PROTEIN_KINASE_DOM"/>
    <property type="match status" value="1"/>
</dbReference>
<evidence type="ECO:0000256" key="13">
    <source>
        <dbReference type="ARBA" id="ARBA00048679"/>
    </source>
</evidence>
<keyword evidence="5" id="KW-0808">Transferase</keyword>
<keyword evidence="10" id="KW-0072">Autophagy</keyword>
<evidence type="ECO:0000256" key="3">
    <source>
        <dbReference type="ARBA" id="ARBA00022448"/>
    </source>
</evidence>
<feature type="domain" description="Protein kinase" evidence="15">
    <location>
        <begin position="18"/>
        <end position="281"/>
    </location>
</feature>
<evidence type="ECO:0000259" key="15">
    <source>
        <dbReference type="PROSITE" id="PS50011"/>
    </source>
</evidence>
<evidence type="ECO:0000256" key="7">
    <source>
        <dbReference type="ARBA" id="ARBA00022777"/>
    </source>
</evidence>
<evidence type="ECO:0000256" key="2">
    <source>
        <dbReference type="ARBA" id="ARBA00012513"/>
    </source>
</evidence>
<evidence type="ECO:0000256" key="4">
    <source>
        <dbReference type="ARBA" id="ARBA00022527"/>
    </source>
</evidence>
<evidence type="ECO:0000256" key="5">
    <source>
        <dbReference type="ARBA" id="ARBA00022679"/>
    </source>
</evidence>
<dbReference type="GO" id="GO:0005829">
    <property type="term" value="C:cytosol"/>
    <property type="evidence" value="ECO:0007669"/>
    <property type="project" value="TreeGrafter"/>
</dbReference>
<dbReference type="SMART" id="SM00220">
    <property type="entry name" value="S_TKc"/>
    <property type="match status" value="1"/>
</dbReference>
<dbReference type="FunFam" id="1.10.510.10:FF:000693">
    <property type="entry name" value="Serine/threonine protein kinase, putative"/>
    <property type="match status" value="1"/>
</dbReference>
<name>A0A2A9P5X2_OPHUN</name>
<dbReference type="GO" id="GO:0015031">
    <property type="term" value="P:protein transport"/>
    <property type="evidence" value="ECO:0007669"/>
    <property type="project" value="UniProtKB-KW"/>
</dbReference>
<accession>A0A2A9P5X2</accession>
<dbReference type="GO" id="GO:0000045">
    <property type="term" value="P:autophagosome assembly"/>
    <property type="evidence" value="ECO:0007669"/>
    <property type="project" value="TreeGrafter"/>
</dbReference>
<evidence type="ECO:0000256" key="6">
    <source>
        <dbReference type="ARBA" id="ARBA00022741"/>
    </source>
</evidence>
<keyword evidence="3" id="KW-0813">Transport</keyword>
<dbReference type="SUPFAM" id="SSF56112">
    <property type="entry name" value="Protein kinase-like (PK-like)"/>
    <property type="match status" value="1"/>
</dbReference>
<dbReference type="InterPro" id="IPR045269">
    <property type="entry name" value="Atg1-like"/>
</dbReference>
<keyword evidence="8" id="KW-0067">ATP-binding</keyword>
<gene>
    <name evidence="16" type="ORF">XA68_16592</name>
</gene>
<reference evidence="16 17" key="2">
    <citation type="journal article" date="2017" name="Sci. Rep.">
        <title>Ant-infecting Ophiocordyceps genomes reveal a high diversity of potential behavioral manipulation genes and a possible major role for enterotoxins.</title>
        <authorList>
            <person name="de Bekker C."/>
            <person name="Ohm R.A."/>
            <person name="Evans H.C."/>
            <person name="Brachmann A."/>
            <person name="Hughes D.P."/>
        </authorList>
    </citation>
    <scope>NUCLEOTIDE SEQUENCE [LARGE SCALE GENOMIC DNA]</scope>
    <source>
        <strain evidence="16 17">SC16a</strain>
    </source>
</reference>
<comment type="subcellular location">
    <subcellularLocation>
        <location evidence="1">Preautophagosomal structure membrane</location>
        <topology evidence="1">Peripheral membrane protein</topology>
    </subcellularLocation>
</comment>
<evidence type="ECO:0000256" key="11">
    <source>
        <dbReference type="ARBA" id="ARBA00030237"/>
    </source>
</evidence>
<dbReference type="PANTHER" id="PTHR24348:SF22">
    <property type="entry name" value="NON-SPECIFIC SERINE_THREONINE PROTEIN KINASE"/>
    <property type="match status" value="1"/>
</dbReference>
<dbReference type="CDD" id="cd13993">
    <property type="entry name" value="STKc_Pat1_like"/>
    <property type="match status" value="1"/>
</dbReference>
<dbReference type="EMBL" id="LAZP02000593">
    <property type="protein sequence ID" value="PFH56381.1"/>
    <property type="molecule type" value="Genomic_DNA"/>
</dbReference>
<evidence type="ECO:0000256" key="8">
    <source>
        <dbReference type="ARBA" id="ARBA00022840"/>
    </source>
</evidence>
<dbReference type="GO" id="GO:0005524">
    <property type="term" value="F:ATP binding"/>
    <property type="evidence" value="ECO:0007669"/>
    <property type="project" value="UniProtKB-KW"/>
</dbReference>
<dbReference type="GO" id="GO:0004674">
    <property type="term" value="F:protein serine/threonine kinase activity"/>
    <property type="evidence" value="ECO:0007669"/>
    <property type="project" value="UniProtKB-KW"/>
</dbReference>
<feature type="compositionally biased region" description="Polar residues" evidence="14">
    <location>
        <begin position="453"/>
        <end position="462"/>
    </location>
</feature>
<protein>
    <recommendedName>
        <fullName evidence="2">non-specific serine/threonine protein kinase</fullName>
        <ecNumber evidence="2">2.7.11.1</ecNumber>
    </recommendedName>
    <alternativeName>
        <fullName evidence="11">Autophagy-related protein 1</fullName>
    </alternativeName>
</protein>
<sequence>MECLRDKFVGGVLLDGRFQTISPLNHGSFGMVFMAQDLLTNQSVAIKCLTKKSASGEAGLDFAVDDKSEELALHRSLGLHPNIVNLVHSFETDAHVYLVMEFCSHGDLYEAIRNGHGPLQTEHVRRFMLELVDAVAYIHSKGIYHRDIKPENIFLTQDGTMKLGDFGLATTDKWSYEMTVGSDRYMAPEQFDSAGAGYSPADADIWAIGICLLNILFSRNPFTTPTEADPLFLDYSRDKQSLFDVFPAMSQDTYEVIVECMSLDPRRRSLVGARAALERVVSFTTEDESLDDFCGADKATVASANREPLRTPSLQSPYVESGSFPWAKALHPSPCHDGRQLSVIPDESYSEDLFSKSSETVDWCSASIQTPSMSSMLGSHLEGSMKSLKDHRSGATSTESAATASIPIANAKSLALSTPVLVGRQKESVSKSWSDMWDEDEEEEREQQRKTLQELNSRTWSHGSGEVQKKDVESVEVVCLSHDIKGDVDDDLVADGFFFHEVPAAPKSTAAPRHSTPPKRHHFDKWAALGERRRGLGSSLEPEKSPSLKPRRHFGFGYKSYEAGVWDHSFNNNHHHQQNNTGKIWGREKPKDCHWIKGRDWNWRRDRRMDVAEVEWVGGC</sequence>
<evidence type="ECO:0000256" key="12">
    <source>
        <dbReference type="ARBA" id="ARBA00047899"/>
    </source>
</evidence>
<evidence type="ECO:0000256" key="1">
    <source>
        <dbReference type="ARBA" id="ARBA00004623"/>
    </source>
</evidence>
<dbReference type="EC" id="2.7.11.1" evidence="2"/>
<dbReference type="PROSITE" id="PS00108">
    <property type="entry name" value="PROTEIN_KINASE_ST"/>
    <property type="match status" value="1"/>
</dbReference>
<comment type="caution">
    <text evidence="16">The sequence shown here is derived from an EMBL/GenBank/DDBJ whole genome shotgun (WGS) entry which is preliminary data.</text>
</comment>
<feature type="compositionally biased region" description="Acidic residues" evidence="14">
    <location>
        <begin position="436"/>
        <end position="445"/>
    </location>
</feature>
<keyword evidence="6" id="KW-0547">Nucleotide-binding</keyword>
<comment type="catalytic activity">
    <reaction evidence="12">
        <text>L-threonyl-[protein] + ATP = O-phospho-L-threonyl-[protein] + ADP + H(+)</text>
        <dbReference type="Rhea" id="RHEA:46608"/>
        <dbReference type="Rhea" id="RHEA-COMP:11060"/>
        <dbReference type="Rhea" id="RHEA-COMP:11605"/>
        <dbReference type="ChEBI" id="CHEBI:15378"/>
        <dbReference type="ChEBI" id="CHEBI:30013"/>
        <dbReference type="ChEBI" id="CHEBI:30616"/>
        <dbReference type="ChEBI" id="CHEBI:61977"/>
        <dbReference type="ChEBI" id="CHEBI:456216"/>
        <dbReference type="EC" id="2.7.11.1"/>
    </reaction>
</comment>
<dbReference type="Gene3D" id="1.10.510.10">
    <property type="entry name" value="Transferase(Phosphotransferase) domain 1"/>
    <property type="match status" value="1"/>
</dbReference>
<keyword evidence="17" id="KW-1185">Reference proteome</keyword>
<feature type="region of interest" description="Disordered" evidence="14">
    <location>
        <begin position="377"/>
        <end position="401"/>
    </location>
</feature>
<dbReference type="GO" id="GO:0061709">
    <property type="term" value="P:reticulophagy"/>
    <property type="evidence" value="ECO:0007669"/>
    <property type="project" value="TreeGrafter"/>
</dbReference>
<feature type="region of interest" description="Disordered" evidence="14">
    <location>
        <begin position="429"/>
        <end position="467"/>
    </location>
</feature>
<evidence type="ECO:0000256" key="14">
    <source>
        <dbReference type="SAM" id="MobiDB-lite"/>
    </source>
</evidence>
<evidence type="ECO:0000256" key="10">
    <source>
        <dbReference type="ARBA" id="ARBA00023006"/>
    </source>
</evidence>
<dbReference type="Proteomes" id="UP000037136">
    <property type="component" value="Unassembled WGS sequence"/>
</dbReference>
<dbReference type="Pfam" id="PF00069">
    <property type="entry name" value="Pkinase"/>
    <property type="match status" value="1"/>
</dbReference>
<dbReference type="GO" id="GO:0034727">
    <property type="term" value="P:piecemeal microautophagy of the nucleus"/>
    <property type="evidence" value="ECO:0007669"/>
    <property type="project" value="TreeGrafter"/>
</dbReference>
<dbReference type="PANTHER" id="PTHR24348">
    <property type="entry name" value="SERINE/THREONINE-PROTEIN KINASE UNC-51-RELATED"/>
    <property type="match status" value="1"/>
</dbReference>
<dbReference type="AlphaFoldDB" id="A0A2A9P5X2"/>
<dbReference type="OrthoDB" id="4062651at2759"/>
<evidence type="ECO:0000313" key="17">
    <source>
        <dbReference type="Proteomes" id="UP000037136"/>
    </source>
</evidence>
<evidence type="ECO:0000313" key="16">
    <source>
        <dbReference type="EMBL" id="PFH56381.1"/>
    </source>
</evidence>
<organism evidence="16 17">
    <name type="scientific">Ophiocordyceps unilateralis</name>
    <name type="common">Zombie-ant fungus</name>
    <name type="synonym">Torrubia unilateralis</name>
    <dbReference type="NCBI Taxonomy" id="268505"/>
    <lineage>
        <taxon>Eukaryota</taxon>
        <taxon>Fungi</taxon>
        <taxon>Dikarya</taxon>
        <taxon>Ascomycota</taxon>
        <taxon>Pezizomycotina</taxon>
        <taxon>Sordariomycetes</taxon>
        <taxon>Hypocreomycetidae</taxon>
        <taxon>Hypocreales</taxon>
        <taxon>Ophiocordycipitaceae</taxon>
        <taxon>Ophiocordyceps</taxon>
    </lineage>
</organism>
<dbReference type="GO" id="GO:0042594">
    <property type="term" value="P:response to starvation"/>
    <property type="evidence" value="ECO:0007669"/>
    <property type="project" value="TreeGrafter"/>
</dbReference>
<keyword evidence="9" id="KW-0653">Protein transport</keyword>
<dbReference type="STRING" id="268505.A0A2A9P5X2"/>
<dbReference type="InterPro" id="IPR008271">
    <property type="entry name" value="Ser/Thr_kinase_AS"/>
</dbReference>
<dbReference type="GO" id="GO:0000422">
    <property type="term" value="P:autophagy of mitochondrion"/>
    <property type="evidence" value="ECO:0007669"/>
    <property type="project" value="TreeGrafter"/>
</dbReference>
<dbReference type="InterPro" id="IPR000719">
    <property type="entry name" value="Prot_kinase_dom"/>
</dbReference>
<dbReference type="GO" id="GO:0034045">
    <property type="term" value="C:phagophore assembly site membrane"/>
    <property type="evidence" value="ECO:0007669"/>
    <property type="project" value="UniProtKB-SubCell"/>
</dbReference>
<keyword evidence="4" id="KW-0723">Serine/threonine-protein kinase</keyword>
<dbReference type="GO" id="GO:0010506">
    <property type="term" value="P:regulation of autophagy"/>
    <property type="evidence" value="ECO:0007669"/>
    <property type="project" value="InterPro"/>
</dbReference>
<proteinExistence type="predicted"/>
<dbReference type="InterPro" id="IPR011009">
    <property type="entry name" value="Kinase-like_dom_sf"/>
</dbReference>
<reference evidence="16 17" key="1">
    <citation type="journal article" date="2015" name="BMC Genomics">
        <title>Gene expression during zombie ant biting behavior reflects the complexity underlying fungal parasitic behavioral manipulation.</title>
        <authorList>
            <person name="de Bekker C."/>
            <person name="Ohm R.A."/>
            <person name="Loreto R.G."/>
            <person name="Sebastian A."/>
            <person name="Albert I."/>
            <person name="Merrow M."/>
            <person name="Brachmann A."/>
            <person name="Hughes D.P."/>
        </authorList>
    </citation>
    <scope>NUCLEOTIDE SEQUENCE [LARGE SCALE GENOMIC DNA]</scope>
    <source>
        <strain evidence="16 17">SC16a</strain>
    </source>
</reference>
<comment type="catalytic activity">
    <reaction evidence="13">
        <text>L-seryl-[protein] + ATP = O-phospho-L-seryl-[protein] + ADP + H(+)</text>
        <dbReference type="Rhea" id="RHEA:17989"/>
        <dbReference type="Rhea" id="RHEA-COMP:9863"/>
        <dbReference type="Rhea" id="RHEA-COMP:11604"/>
        <dbReference type="ChEBI" id="CHEBI:15378"/>
        <dbReference type="ChEBI" id="CHEBI:29999"/>
        <dbReference type="ChEBI" id="CHEBI:30616"/>
        <dbReference type="ChEBI" id="CHEBI:83421"/>
        <dbReference type="ChEBI" id="CHEBI:456216"/>
        <dbReference type="EC" id="2.7.11.1"/>
    </reaction>
</comment>
<dbReference type="GO" id="GO:0005776">
    <property type="term" value="C:autophagosome"/>
    <property type="evidence" value="ECO:0007669"/>
    <property type="project" value="TreeGrafter"/>
</dbReference>